<comment type="subcellular location">
    <subcellularLocation>
        <location evidence="1 8">Cell membrane</location>
        <topology evidence="1 8">Multi-pass membrane protein</topology>
    </subcellularLocation>
</comment>
<comment type="catalytic activity">
    <reaction evidence="8">
        <text>N-terminal S-1,2-diacyl-sn-glyceryl-L-cysteinyl-[lipoprotein] + a glycerophospholipid = N-acyl-S-1,2-diacyl-sn-glyceryl-L-cysteinyl-[lipoprotein] + a 2-acyl-sn-glycero-3-phospholipid + H(+)</text>
        <dbReference type="Rhea" id="RHEA:48228"/>
        <dbReference type="Rhea" id="RHEA-COMP:14681"/>
        <dbReference type="Rhea" id="RHEA-COMP:14684"/>
        <dbReference type="ChEBI" id="CHEBI:15378"/>
        <dbReference type="ChEBI" id="CHEBI:136912"/>
        <dbReference type="ChEBI" id="CHEBI:140656"/>
        <dbReference type="ChEBI" id="CHEBI:140657"/>
        <dbReference type="ChEBI" id="CHEBI:140660"/>
        <dbReference type="EC" id="2.3.1.269"/>
    </reaction>
</comment>
<keyword evidence="4 8" id="KW-0812">Transmembrane</keyword>
<dbReference type="UniPathway" id="UPA00666"/>
<dbReference type="PROSITE" id="PS50263">
    <property type="entry name" value="CN_HYDROLASE"/>
    <property type="match status" value="1"/>
</dbReference>
<dbReference type="InterPro" id="IPR003010">
    <property type="entry name" value="C-N_Hydrolase"/>
</dbReference>
<proteinExistence type="inferred from homology"/>
<sequence length="554" mass="59195">MSSPAPTKALLPLWLAAIVALVGGAVLDLAFPSVGIWPLAFVGIAMALISLIGRSIGGGLLVGLLFGFSFYLIHVLWATRYLGVIPWLALGGLQGIFWGVGSILIVLVYRWVPRLSARPVVAHVVTAALVGGVWTARELFMGSWPYSGFPWGRMGISQSESPLAHLTAWVGVTGLSFLMVTFTALAIEWFRFARQRRSASGTTQLATKRPDLRGGWGVFGAPIAAMLALFLVLPAFPTTPNGTMTVGSVQGNGPAGYFDDRSESSVMQAQLDASEPLRGEDLDVLLWPEGGVDWDPQVEPMVARLLDRLSIDVDAPVLMNAVTERGELIYNTSMLWEAGEGAVAFYDKRNPVPFGEYVPDRWFYEMIVPDLVGLIQREYTAGTNSPVFDIDGIKAGLAICFDVIYDAVVWEGAADGAEVYMFQTNNADFRGTDENLQQLAFARMRAIETGRSVVNISTVGTSQVIAPDGSTIDEIAEAEAGLMLTEVELRTGLTPAVVIGGWVQFVLLWGSLAGLVLVGVAVRVKRRATTVAAAADADAAATVDPDAAGVAATE</sequence>
<protein>
    <recommendedName>
        <fullName evidence="8">Apolipoprotein N-acyltransferase</fullName>
        <shortName evidence="8">ALP N-acyltransferase</shortName>
        <ecNumber evidence="8">2.3.1.269</ecNumber>
    </recommendedName>
</protein>
<feature type="transmembrane region" description="Helical" evidence="8">
    <location>
        <begin position="60"/>
        <end position="78"/>
    </location>
</feature>
<dbReference type="InterPro" id="IPR004563">
    <property type="entry name" value="Apolipo_AcylTrfase"/>
</dbReference>
<dbReference type="CDD" id="cd07571">
    <property type="entry name" value="ALP_N-acyl_transferase"/>
    <property type="match status" value="1"/>
</dbReference>
<keyword evidence="6 8" id="KW-0472">Membrane</keyword>
<feature type="transmembrane region" description="Helical" evidence="8">
    <location>
        <begin position="84"/>
        <end position="108"/>
    </location>
</feature>
<feature type="transmembrane region" description="Helical" evidence="8">
    <location>
        <begin position="216"/>
        <end position="236"/>
    </location>
</feature>
<dbReference type="Gene3D" id="3.60.110.10">
    <property type="entry name" value="Carbon-nitrogen hydrolase"/>
    <property type="match status" value="1"/>
</dbReference>
<dbReference type="Pfam" id="PF20154">
    <property type="entry name" value="LNT_N"/>
    <property type="match status" value="1"/>
</dbReference>
<comment type="function">
    <text evidence="8">Catalyzes the phospholipid dependent N-acylation of the N-terminal cysteine of apolipoprotein, the last step in lipoprotein maturation.</text>
</comment>
<dbReference type="HAMAP" id="MF_01148">
    <property type="entry name" value="Lnt"/>
    <property type="match status" value="1"/>
</dbReference>
<keyword evidence="7 8" id="KW-0012">Acyltransferase</keyword>
<dbReference type="OrthoDB" id="9804277at2"/>
<dbReference type="Proteomes" id="UP000321196">
    <property type="component" value="Unassembled WGS sequence"/>
</dbReference>
<evidence type="ECO:0000259" key="9">
    <source>
        <dbReference type="PROSITE" id="PS50263"/>
    </source>
</evidence>
<dbReference type="PANTHER" id="PTHR38686">
    <property type="entry name" value="APOLIPOPROTEIN N-ACYLTRANSFERASE"/>
    <property type="match status" value="1"/>
</dbReference>
<feature type="transmembrane region" description="Helical" evidence="8">
    <location>
        <begin position="120"/>
        <end position="146"/>
    </location>
</feature>
<evidence type="ECO:0000256" key="1">
    <source>
        <dbReference type="ARBA" id="ARBA00004651"/>
    </source>
</evidence>
<evidence type="ECO:0000256" key="7">
    <source>
        <dbReference type="ARBA" id="ARBA00023315"/>
    </source>
</evidence>
<dbReference type="GO" id="GO:0005886">
    <property type="term" value="C:plasma membrane"/>
    <property type="evidence" value="ECO:0007669"/>
    <property type="project" value="UniProtKB-SubCell"/>
</dbReference>
<feature type="transmembrane region" description="Helical" evidence="8">
    <location>
        <begin position="34"/>
        <end position="53"/>
    </location>
</feature>
<dbReference type="RefSeq" id="WP_147825456.1">
    <property type="nucleotide sequence ID" value="NZ_BAAARG010000001.1"/>
</dbReference>
<feature type="transmembrane region" description="Helical" evidence="8">
    <location>
        <begin position="166"/>
        <end position="187"/>
    </location>
</feature>
<keyword evidence="10" id="KW-0449">Lipoprotein</keyword>
<evidence type="ECO:0000256" key="8">
    <source>
        <dbReference type="HAMAP-Rule" id="MF_01148"/>
    </source>
</evidence>
<keyword evidence="3 8" id="KW-0808">Transferase</keyword>
<comment type="similarity">
    <text evidence="8">Belongs to the CN hydrolase family. Apolipoprotein N-acyltransferase subfamily.</text>
</comment>
<feature type="domain" description="CN hydrolase" evidence="9">
    <location>
        <begin position="244"/>
        <end position="489"/>
    </location>
</feature>
<evidence type="ECO:0000256" key="5">
    <source>
        <dbReference type="ARBA" id="ARBA00022989"/>
    </source>
</evidence>
<gene>
    <name evidence="8 10" type="primary">lnt</name>
    <name evidence="10" type="ORF">FVP60_00870</name>
</gene>
<keyword evidence="2 8" id="KW-1003">Cell membrane</keyword>
<dbReference type="GO" id="GO:0016410">
    <property type="term" value="F:N-acyltransferase activity"/>
    <property type="evidence" value="ECO:0007669"/>
    <property type="project" value="UniProtKB-UniRule"/>
</dbReference>
<evidence type="ECO:0000313" key="10">
    <source>
        <dbReference type="EMBL" id="TXK06652.1"/>
    </source>
</evidence>
<evidence type="ECO:0000313" key="11">
    <source>
        <dbReference type="Proteomes" id="UP000321196"/>
    </source>
</evidence>
<evidence type="ECO:0000256" key="2">
    <source>
        <dbReference type="ARBA" id="ARBA00022475"/>
    </source>
</evidence>
<dbReference type="Pfam" id="PF00795">
    <property type="entry name" value="CN_hydrolase"/>
    <property type="match status" value="1"/>
</dbReference>
<dbReference type="AlphaFoldDB" id="A0A5C8HU04"/>
<dbReference type="InterPro" id="IPR036526">
    <property type="entry name" value="C-N_Hydrolase_sf"/>
</dbReference>
<reference evidence="10 11" key="1">
    <citation type="submission" date="2019-08" db="EMBL/GenBank/DDBJ databases">
        <authorList>
            <person name="Dong K."/>
        </authorList>
    </citation>
    <scope>NUCLEOTIDE SEQUENCE [LARGE SCALE GENOMIC DNA]</scope>
    <source>
        <strain evidence="10 11">M4-8</strain>
    </source>
</reference>
<accession>A0A5C8HU04</accession>
<evidence type="ECO:0000256" key="3">
    <source>
        <dbReference type="ARBA" id="ARBA00022679"/>
    </source>
</evidence>
<comment type="caution">
    <text evidence="10">The sequence shown here is derived from an EMBL/GenBank/DDBJ whole genome shotgun (WGS) entry which is preliminary data.</text>
</comment>
<organism evidence="10 11">
    <name type="scientific">Microbacterium mitrae</name>
    <dbReference type="NCBI Taxonomy" id="664640"/>
    <lineage>
        <taxon>Bacteria</taxon>
        <taxon>Bacillati</taxon>
        <taxon>Actinomycetota</taxon>
        <taxon>Actinomycetes</taxon>
        <taxon>Micrococcales</taxon>
        <taxon>Microbacteriaceae</taxon>
        <taxon>Microbacterium</taxon>
    </lineage>
</organism>
<evidence type="ECO:0000256" key="6">
    <source>
        <dbReference type="ARBA" id="ARBA00023136"/>
    </source>
</evidence>
<evidence type="ECO:0000256" key="4">
    <source>
        <dbReference type="ARBA" id="ARBA00022692"/>
    </source>
</evidence>
<name>A0A5C8HU04_9MICO</name>
<dbReference type="SUPFAM" id="SSF56317">
    <property type="entry name" value="Carbon-nitrogen hydrolase"/>
    <property type="match status" value="1"/>
</dbReference>
<keyword evidence="5 8" id="KW-1133">Transmembrane helix</keyword>
<dbReference type="InterPro" id="IPR045378">
    <property type="entry name" value="LNT_N"/>
</dbReference>
<dbReference type="EMBL" id="VRSW01000001">
    <property type="protein sequence ID" value="TXK06652.1"/>
    <property type="molecule type" value="Genomic_DNA"/>
</dbReference>
<dbReference type="EC" id="2.3.1.269" evidence="8"/>
<dbReference type="PANTHER" id="PTHR38686:SF1">
    <property type="entry name" value="APOLIPOPROTEIN N-ACYLTRANSFERASE"/>
    <property type="match status" value="1"/>
</dbReference>
<comment type="pathway">
    <text evidence="8">Protein modification; lipoprotein biosynthesis (N-acyl transfer).</text>
</comment>
<keyword evidence="11" id="KW-1185">Reference proteome</keyword>
<dbReference type="NCBIfam" id="TIGR00546">
    <property type="entry name" value="lnt"/>
    <property type="match status" value="1"/>
</dbReference>
<dbReference type="GO" id="GO:0042158">
    <property type="term" value="P:lipoprotein biosynthetic process"/>
    <property type="evidence" value="ECO:0007669"/>
    <property type="project" value="UniProtKB-UniRule"/>
</dbReference>
<feature type="transmembrane region" description="Helical" evidence="8">
    <location>
        <begin position="502"/>
        <end position="522"/>
    </location>
</feature>